<feature type="domain" description="HTH tetR-type" evidence="3">
    <location>
        <begin position="9"/>
        <end position="69"/>
    </location>
</feature>
<proteinExistence type="predicted"/>
<dbReference type="Pfam" id="PF09209">
    <property type="entry name" value="CecR_C"/>
    <property type="match status" value="1"/>
</dbReference>
<dbReference type="GO" id="GO:0003700">
    <property type="term" value="F:DNA-binding transcription factor activity"/>
    <property type="evidence" value="ECO:0007669"/>
    <property type="project" value="TreeGrafter"/>
</dbReference>
<keyword evidence="1 2" id="KW-0238">DNA-binding</keyword>
<organism evidence="4 5">
    <name type="scientific">Solimonas fluminis</name>
    <dbReference type="NCBI Taxonomy" id="2086571"/>
    <lineage>
        <taxon>Bacteria</taxon>
        <taxon>Pseudomonadati</taxon>
        <taxon>Pseudomonadota</taxon>
        <taxon>Gammaproteobacteria</taxon>
        <taxon>Nevskiales</taxon>
        <taxon>Nevskiaceae</taxon>
        <taxon>Solimonas</taxon>
    </lineage>
</organism>
<keyword evidence="5" id="KW-1185">Reference proteome</keyword>
<evidence type="ECO:0000313" key="4">
    <source>
        <dbReference type="EMBL" id="PPE72567.1"/>
    </source>
</evidence>
<dbReference type="SUPFAM" id="SSF46689">
    <property type="entry name" value="Homeodomain-like"/>
    <property type="match status" value="1"/>
</dbReference>
<dbReference type="Pfam" id="PF00440">
    <property type="entry name" value="TetR_N"/>
    <property type="match status" value="1"/>
</dbReference>
<evidence type="ECO:0000259" key="3">
    <source>
        <dbReference type="PROSITE" id="PS50977"/>
    </source>
</evidence>
<dbReference type="InterPro" id="IPR015292">
    <property type="entry name" value="Tscrpt_reg_YbiH_C"/>
</dbReference>
<dbReference type="AlphaFoldDB" id="A0A2S5TCH8"/>
<dbReference type="InterPro" id="IPR036271">
    <property type="entry name" value="Tet_transcr_reg_TetR-rel_C_sf"/>
</dbReference>
<dbReference type="PROSITE" id="PS50977">
    <property type="entry name" value="HTH_TETR_2"/>
    <property type="match status" value="1"/>
</dbReference>
<evidence type="ECO:0000313" key="5">
    <source>
        <dbReference type="Proteomes" id="UP000238220"/>
    </source>
</evidence>
<dbReference type="Gene3D" id="1.10.10.60">
    <property type="entry name" value="Homeodomain-like"/>
    <property type="match status" value="1"/>
</dbReference>
<dbReference type="PANTHER" id="PTHR30055:SF196">
    <property type="entry name" value="HTH-TYPE TRANSCRIPTIONAL REGULATOR RUTR"/>
    <property type="match status" value="1"/>
</dbReference>
<dbReference type="SUPFAM" id="SSF48498">
    <property type="entry name" value="Tetracyclin repressor-like, C-terminal domain"/>
    <property type="match status" value="1"/>
</dbReference>
<protein>
    <submittedName>
        <fullName evidence="4">DUF1956 domain-containing protein</fullName>
    </submittedName>
</protein>
<evidence type="ECO:0000256" key="1">
    <source>
        <dbReference type="ARBA" id="ARBA00023125"/>
    </source>
</evidence>
<dbReference type="InterPro" id="IPR001647">
    <property type="entry name" value="HTH_TetR"/>
</dbReference>
<dbReference type="GO" id="GO:0000976">
    <property type="term" value="F:transcription cis-regulatory region binding"/>
    <property type="evidence" value="ECO:0007669"/>
    <property type="project" value="TreeGrafter"/>
</dbReference>
<dbReference type="EMBL" id="PSNW01000011">
    <property type="protein sequence ID" value="PPE72567.1"/>
    <property type="molecule type" value="Genomic_DNA"/>
</dbReference>
<comment type="caution">
    <text evidence="4">The sequence shown here is derived from an EMBL/GenBank/DDBJ whole genome shotgun (WGS) entry which is preliminary data.</text>
</comment>
<dbReference type="InterPro" id="IPR009057">
    <property type="entry name" value="Homeodomain-like_sf"/>
</dbReference>
<dbReference type="InterPro" id="IPR050109">
    <property type="entry name" value="HTH-type_TetR-like_transc_reg"/>
</dbReference>
<sequence length="217" mass="23588">MPGTAALPDTTRQALLDAAAPVFAEQGLQLARVRDIAARAGVNLAAINYHFGGKEQLYVEVLRDQARRLIGRHPLPAAAPPDPAALLREVVRSLLGRFLAADEHALLPRLLVREMLNPTPALDLMIDEVSRPQFMQLSAVVSGFLGPKAGPEQLRRAVFSLLAQCLFYLVAQPLVRRIAPQSYEPEEFERLAAHIAAFSLAGLQAQRAQIEGGRGHA</sequence>
<dbReference type="Gene3D" id="1.10.357.10">
    <property type="entry name" value="Tetracycline Repressor, domain 2"/>
    <property type="match status" value="1"/>
</dbReference>
<dbReference type="OrthoDB" id="2356263at2"/>
<accession>A0A2S5TCH8</accession>
<dbReference type="PANTHER" id="PTHR30055">
    <property type="entry name" value="HTH-TYPE TRANSCRIPTIONAL REGULATOR RUTR"/>
    <property type="match status" value="1"/>
</dbReference>
<reference evidence="4 5" key="1">
    <citation type="submission" date="2018-02" db="EMBL/GenBank/DDBJ databases">
        <title>Genome sequencing of Solimonas sp. HR-BB.</title>
        <authorList>
            <person name="Lee Y."/>
            <person name="Jeon C.O."/>
        </authorList>
    </citation>
    <scope>NUCLEOTIDE SEQUENCE [LARGE SCALE GENOMIC DNA]</scope>
    <source>
        <strain evidence="4 5">HR-BB</strain>
    </source>
</reference>
<dbReference type="PRINTS" id="PR00455">
    <property type="entry name" value="HTHTETR"/>
</dbReference>
<evidence type="ECO:0000256" key="2">
    <source>
        <dbReference type="PROSITE-ProRule" id="PRU00335"/>
    </source>
</evidence>
<gene>
    <name evidence="4" type="ORF">C3942_17465</name>
</gene>
<name>A0A2S5TCH8_9GAMM</name>
<feature type="DNA-binding region" description="H-T-H motif" evidence="2">
    <location>
        <begin position="32"/>
        <end position="51"/>
    </location>
</feature>
<dbReference type="Proteomes" id="UP000238220">
    <property type="component" value="Unassembled WGS sequence"/>
</dbReference>